<feature type="region of interest" description="Disordered" evidence="2">
    <location>
        <begin position="343"/>
        <end position="363"/>
    </location>
</feature>
<dbReference type="GeneID" id="28726850"/>
<feature type="compositionally biased region" description="Low complexity" evidence="2">
    <location>
        <begin position="738"/>
        <end position="751"/>
    </location>
</feature>
<evidence type="ECO:0000259" key="3">
    <source>
        <dbReference type="Pfam" id="PF15456"/>
    </source>
</evidence>
<accession>A0A0N0RRY8</accession>
<dbReference type="OrthoDB" id="5569911at2759"/>
<reference evidence="4 5" key="1">
    <citation type="submission" date="2015-07" db="EMBL/GenBank/DDBJ databases">
        <title>Draft Genome Sequence of Malassezia furfur CBS1878 and Malassezia pachydermatis CBS1879.</title>
        <authorList>
            <person name="Triana S."/>
            <person name="Ohm R."/>
            <person name="Gonzalez A."/>
            <person name="DeCock H."/>
            <person name="Restrepo S."/>
            <person name="Celis A."/>
        </authorList>
    </citation>
    <scope>NUCLEOTIDE SEQUENCE [LARGE SCALE GENOMIC DNA]</scope>
    <source>
        <strain evidence="4 5">CBS 1879</strain>
    </source>
</reference>
<protein>
    <recommendedName>
        <fullName evidence="3">Up-regulated during septation protein 1 domain-containing protein</fullName>
    </recommendedName>
</protein>
<dbReference type="Proteomes" id="UP000037751">
    <property type="component" value="Unassembled WGS sequence"/>
</dbReference>
<evidence type="ECO:0000313" key="4">
    <source>
        <dbReference type="EMBL" id="KOS12853.1"/>
    </source>
</evidence>
<dbReference type="RefSeq" id="XP_017990485.1">
    <property type="nucleotide sequence ID" value="XM_018134975.1"/>
</dbReference>
<feature type="region of interest" description="Disordered" evidence="2">
    <location>
        <begin position="1"/>
        <end position="38"/>
    </location>
</feature>
<feature type="compositionally biased region" description="Low complexity" evidence="2">
    <location>
        <begin position="589"/>
        <end position="604"/>
    </location>
</feature>
<feature type="region of interest" description="Disordered" evidence="2">
    <location>
        <begin position="541"/>
        <end position="560"/>
    </location>
</feature>
<feature type="region of interest" description="Disordered" evidence="2">
    <location>
        <begin position="182"/>
        <end position="222"/>
    </location>
</feature>
<proteinExistence type="predicted"/>
<dbReference type="InterPro" id="IPR029191">
    <property type="entry name" value="Uds1"/>
</dbReference>
<keyword evidence="5" id="KW-1185">Reference proteome</keyword>
<gene>
    <name evidence="4" type="ORF">Malapachy_0456</name>
</gene>
<feature type="compositionally biased region" description="Polar residues" evidence="2">
    <location>
        <begin position="182"/>
        <end position="193"/>
    </location>
</feature>
<dbReference type="Pfam" id="PF15456">
    <property type="entry name" value="Uds1"/>
    <property type="match status" value="1"/>
</dbReference>
<feature type="compositionally biased region" description="Polar residues" evidence="2">
    <location>
        <begin position="547"/>
        <end position="560"/>
    </location>
</feature>
<dbReference type="STRING" id="77020.A0A0N0RRY8"/>
<name>A0A0N0RRY8_9BASI</name>
<feature type="compositionally biased region" description="Polar residues" evidence="2">
    <location>
        <begin position="23"/>
        <end position="33"/>
    </location>
</feature>
<feature type="compositionally biased region" description="Basic and acidic residues" evidence="2">
    <location>
        <begin position="213"/>
        <end position="222"/>
    </location>
</feature>
<feature type="region of interest" description="Disordered" evidence="2">
    <location>
        <begin position="704"/>
        <end position="792"/>
    </location>
</feature>
<feature type="compositionally biased region" description="Polar residues" evidence="2">
    <location>
        <begin position="1"/>
        <end position="13"/>
    </location>
</feature>
<evidence type="ECO:0000256" key="2">
    <source>
        <dbReference type="SAM" id="MobiDB-lite"/>
    </source>
</evidence>
<feature type="domain" description="Up-regulated during septation protein 1" evidence="3">
    <location>
        <begin position="126"/>
        <end position="262"/>
    </location>
</feature>
<sequence length="1153" mass="127692">MDSGVSTPATATPANAGDGNGGHTNQSRKTTPLAQLLTETAHEAQLETQRSLSGDNVGHSKARRSLYARRQGTPLSASSKQSRPRVHSEMQHTLRRVVSPPALQPQPPPSTSSSLFMPQEAMLDDLLVTYSLTEAEPYEALTLEQVAALRQRQAKLYAHVKELKERMDLEVKMRAAAQRLHTSYLTSAPSTPQKGGITTPRSYASPEKSWSTPRRDAESVASQHDVDEAVHRTDQIMAQYQKAGEELHSVQTQLLRHHIAVLRDHLREARRSNQTLPTLWNATGRNMASIPLLATWIPPSLSAQRSQDYSMLTPAKVGLGALTTPIRSICSSLSPQGEWAVETKAATAPVSPAAEKSPDEDKEDHYVSRLLHDVQEWHERRQDLTRELSSATERQRALQKRLSTLCHENSEVAERLAALALDDDLDAPASKSPEETAPDATLWDATLHMTKAEHADAMASLQAQWEEERQRQQQAHDDLVATLASARTEHTREMERLQSEHATLVKELQDEHAQRMESLQTEHASSLAALQDKHKDYVNALQEEHSSSTQQLSTRYTDSCTQMESELNKWQDKHASLEKEVVSLRQQASSPGPSASESSPSLMPRSISQRLQSMFQTDETAKSKDQGLGLQLDARSVSDSHKSTLDVKQLQQQLEAERSQKEMMAHRLEEVMTMYRAAVQSKETKPDVAANTTSLLDMDSPASLEASALPPEDPAPAPWKPSMKEEKATTSSPPVPLPDLTLTTATPLDTSAKARETASTESDSVPHTPFGLLSPTAEVPTTPRRPTRGVDMYMDNAETPTHVRSERRNDGRVRFLETEVDKHRRAAEQSRIAYDELRQQYESEVQSFKQDHDTVQKWTEEWRRLCARLEQQHEFCQRVLGKADGREEMDGLLDQIKATSAKPASAQSRDTVEEAATLLAQVEEHIGDMAEGLARAGASGLGSNVIAQLEDYIEDLETQLAQYRAASQSGHGEHSHEGALPWKLNAQLDLCLYAIMVISAMLPDKEALAHSMSLPMERLRVFFASPTHPSAATSSAMQAAWQAQDPAAWSKIHAILDTSHAARSRTVDDTFAARVHALLEAVTQDPEHRMHTLLSDVVSRIAGTLDTSAMITERAIVLEDTMHRYTDMSAPVTPNIDDMIPDTLSSAHVPSLL</sequence>
<feature type="region of interest" description="Disordered" evidence="2">
    <location>
        <begin position="582"/>
        <end position="604"/>
    </location>
</feature>
<evidence type="ECO:0000313" key="5">
    <source>
        <dbReference type="Proteomes" id="UP000037751"/>
    </source>
</evidence>
<keyword evidence="1" id="KW-0175">Coiled coil</keyword>
<dbReference type="VEuPathDB" id="FungiDB:Malapachy_0456"/>
<feature type="coiled-coil region" evidence="1">
    <location>
        <begin position="367"/>
        <end position="401"/>
    </location>
</feature>
<dbReference type="EMBL" id="LGAV01000008">
    <property type="protein sequence ID" value="KOS12853.1"/>
    <property type="molecule type" value="Genomic_DNA"/>
</dbReference>
<dbReference type="AlphaFoldDB" id="A0A0N0RRY8"/>
<comment type="caution">
    <text evidence="4">The sequence shown here is derived from an EMBL/GenBank/DDBJ whole genome shotgun (WGS) entry which is preliminary data.</text>
</comment>
<organism evidence="4 5">
    <name type="scientific">Malassezia pachydermatis</name>
    <dbReference type="NCBI Taxonomy" id="77020"/>
    <lineage>
        <taxon>Eukaryota</taxon>
        <taxon>Fungi</taxon>
        <taxon>Dikarya</taxon>
        <taxon>Basidiomycota</taxon>
        <taxon>Ustilaginomycotina</taxon>
        <taxon>Malasseziomycetes</taxon>
        <taxon>Malasseziales</taxon>
        <taxon>Malasseziaceae</taxon>
        <taxon>Malassezia</taxon>
    </lineage>
</organism>
<feature type="coiled-coil region" evidence="1">
    <location>
        <begin position="480"/>
        <end position="514"/>
    </location>
</feature>
<feature type="region of interest" description="Disordered" evidence="2">
    <location>
        <begin position="65"/>
        <end position="91"/>
    </location>
</feature>
<evidence type="ECO:0000256" key="1">
    <source>
        <dbReference type="SAM" id="Coils"/>
    </source>
</evidence>